<dbReference type="GO" id="GO:0006351">
    <property type="term" value="P:DNA-templated transcription"/>
    <property type="evidence" value="ECO:0007669"/>
    <property type="project" value="TreeGrafter"/>
</dbReference>
<keyword evidence="2" id="KW-0805">Transcription regulation</keyword>
<sequence>MRKLPSFFALRAFESAARQGSFALAAKELHLTPSAISHQVHGLEAYFGKPLFDRLTRRVELTPDGTQLLSGLSRAFDLIESSCADISLPEETESLAVHCTPSFASKWLGPHLPQFMQAFPRITIHMSSSADPIDLIQHEEIDIAIAYGSAKARSGVTIEALGTEVIAPLCSPKLLTGSAEIDINAMTGFTLIDSQLSPVTWQNWFDLHGLTLPDRPRLSFDRGSLAISAALNGLGVSLESTRLARQEIASGELVQLGTTTFRPLIREMHFVCYRAARANSRKIKSFRDWLFIQTDIV</sequence>
<keyword evidence="3 6" id="KW-0238">DNA-binding</keyword>
<dbReference type="EMBL" id="JACHHQ010000004">
    <property type="protein sequence ID" value="MBB5200288.1"/>
    <property type="molecule type" value="Genomic_DNA"/>
</dbReference>
<reference evidence="6 7" key="1">
    <citation type="submission" date="2020-08" db="EMBL/GenBank/DDBJ databases">
        <title>Genomic Encyclopedia of Type Strains, Phase IV (KMG-IV): sequencing the most valuable type-strain genomes for metagenomic binning, comparative biology and taxonomic classification.</title>
        <authorList>
            <person name="Goeker M."/>
        </authorList>
    </citation>
    <scope>NUCLEOTIDE SEQUENCE [LARGE SCALE GENOMIC DNA]</scope>
    <source>
        <strain evidence="6 7">DSM 23240</strain>
    </source>
</reference>
<gene>
    <name evidence="6" type="ORF">HNR39_002123</name>
</gene>
<dbReference type="Proteomes" id="UP000571084">
    <property type="component" value="Unassembled WGS sequence"/>
</dbReference>
<dbReference type="Gene3D" id="1.10.10.10">
    <property type="entry name" value="Winged helix-like DNA-binding domain superfamily/Winged helix DNA-binding domain"/>
    <property type="match status" value="1"/>
</dbReference>
<dbReference type="RefSeq" id="WP_168051573.1">
    <property type="nucleotide sequence ID" value="NZ_JAAOZT010000001.1"/>
</dbReference>
<dbReference type="Pfam" id="PF00126">
    <property type="entry name" value="HTH_1"/>
    <property type="match status" value="1"/>
</dbReference>
<name>A0A840RTC4_9BURK</name>
<comment type="similarity">
    <text evidence="1">Belongs to the LysR transcriptional regulatory family.</text>
</comment>
<evidence type="ECO:0000256" key="2">
    <source>
        <dbReference type="ARBA" id="ARBA00023015"/>
    </source>
</evidence>
<dbReference type="Pfam" id="PF03466">
    <property type="entry name" value="LysR_substrate"/>
    <property type="match status" value="1"/>
</dbReference>
<dbReference type="InterPro" id="IPR005119">
    <property type="entry name" value="LysR_subst-bd"/>
</dbReference>
<dbReference type="GO" id="GO:0043565">
    <property type="term" value="F:sequence-specific DNA binding"/>
    <property type="evidence" value="ECO:0007669"/>
    <property type="project" value="TreeGrafter"/>
</dbReference>
<comment type="caution">
    <text evidence="6">The sequence shown here is derived from an EMBL/GenBank/DDBJ whole genome shotgun (WGS) entry which is preliminary data.</text>
</comment>
<feature type="domain" description="HTH lysR-type" evidence="5">
    <location>
        <begin position="5"/>
        <end position="62"/>
    </location>
</feature>
<accession>A0A840RTC4</accession>
<protein>
    <submittedName>
        <fullName evidence="6">DNA-binding transcriptional LysR family regulator</fullName>
    </submittedName>
</protein>
<dbReference type="InterPro" id="IPR000847">
    <property type="entry name" value="LysR_HTH_N"/>
</dbReference>
<evidence type="ECO:0000256" key="4">
    <source>
        <dbReference type="ARBA" id="ARBA00023163"/>
    </source>
</evidence>
<organism evidence="6 7">
    <name type="scientific">Glaciimonas immobilis</name>
    <dbReference type="NCBI Taxonomy" id="728004"/>
    <lineage>
        <taxon>Bacteria</taxon>
        <taxon>Pseudomonadati</taxon>
        <taxon>Pseudomonadota</taxon>
        <taxon>Betaproteobacteria</taxon>
        <taxon>Burkholderiales</taxon>
        <taxon>Oxalobacteraceae</taxon>
        <taxon>Glaciimonas</taxon>
    </lineage>
</organism>
<dbReference type="InterPro" id="IPR036388">
    <property type="entry name" value="WH-like_DNA-bd_sf"/>
</dbReference>
<dbReference type="PANTHER" id="PTHR30537">
    <property type="entry name" value="HTH-TYPE TRANSCRIPTIONAL REGULATOR"/>
    <property type="match status" value="1"/>
</dbReference>
<dbReference type="GO" id="GO:0003700">
    <property type="term" value="F:DNA-binding transcription factor activity"/>
    <property type="evidence" value="ECO:0007669"/>
    <property type="project" value="InterPro"/>
</dbReference>
<evidence type="ECO:0000256" key="1">
    <source>
        <dbReference type="ARBA" id="ARBA00009437"/>
    </source>
</evidence>
<dbReference type="SUPFAM" id="SSF53850">
    <property type="entry name" value="Periplasmic binding protein-like II"/>
    <property type="match status" value="1"/>
</dbReference>
<evidence type="ECO:0000256" key="3">
    <source>
        <dbReference type="ARBA" id="ARBA00023125"/>
    </source>
</evidence>
<dbReference type="Gene3D" id="3.40.190.10">
    <property type="entry name" value="Periplasmic binding protein-like II"/>
    <property type="match status" value="2"/>
</dbReference>
<dbReference type="CDD" id="cd08432">
    <property type="entry name" value="PBP2_GcdR_TrpI_HvrB_AmpR_like"/>
    <property type="match status" value="1"/>
</dbReference>
<dbReference type="PANTHER" id="PTHR30537:SF58">
    <property type="entry name" value="HTH-TYPE TRANSCRIPTIONAL REGULATOR PERR"/>
    <property type="match status" value="1"/>
</dbReference>
<evidence type="ECO:0000313" key="7">
    <source>
        <dbReference type="Proteomes" id="UP000571084"/>
    </source>
</evidence>
<keyword evidence="4" id="KW-0804">Transcription</keyword>
<proteinExistence type="inferred from homology"/>
<evidence type="ECO:0000259" key="5">
    <source>
        <dbReference type="PROSITE" id="PS50931"/>
    </source>
</evidence>
<dbReference type="PRINTS" id="PR00039">
    <property type="entry name" value="HTHLYSR"/>
</dbReference>
<dbReference type="PROSITE" id="PS50931">
    <property type="entry name" value="HTH_LYSR"/>
    <property type="match status" value="1"/>
</dbReference>
<dbReference type="AlphaFoldDB" id="A0A840RTC4"/>
<keyword evidence="7" id="KW-1185">Reference proteome</keyword>
<evidence type="ECO:0000313" key="6">
    <source>
        <dbReference type="EMBL" id="MBB5200288.1"/>
    </source>
</evidence>
<dbReference type="InterPro" id="IPR036390">
    <property type="entry name" value="WH_DNA-bd_sf"/>
</dbReference>
<dbReference type="SUPFAM" id="SSF46785">
    <property type="entry name" value="Winged helix' DNA-binding domain"/>
    <property type="match status" value="1"/>
</dbReference>
<dbReference type="InterPro" id="IPR058163">
    <property type="entry name" value="LysR-type_TF_proteobact-type"/>
</dbReference>